<name>A0A0J8B8S7_BETVV</name>
<protein>
    <submittedName>
        <fullName evidence="2">Uncharacterized protein</fullName>
    </submittedName>
</protein>
<reference evidence="2 3" key="1">
    <citation type="journal article" date="2014" name="Nature">
        <title>The genome of the recently domesticated crop plant sugar beet (Beta vulgaris).</title>
        <authorList>
            <person name="Dohm J.C."/>
            <person name="Minoche A.E."/>
            <person name="Holtgrawe D."/>
            <person name="Capella-Gutierrez S."/>
            <person name="Zakrzewski F."/>
            <person name="Tafer H."/>
            <person name="Rupp O."/>
            <person name="Sorensen T.R."/>
            <person name="Stracke R."/>
            <person name="Reinhardt R."/>
            <person name="Goesmann A."/>
            <person name="Kraft T."/>
            <person name="Schulz B."/>
            <person name="Stadler P.F."/>
            <person name="Schmidt T."/>
            <person name="Gabaldon T."/>
            <person name="Lehrach H."/>
            <person name="Weisshaar B."/>
            <person name="Himmelbauer H."/>
        </authorList>
    </citation>
    <scope>NUCLEOTIDE SEQUENCE [LARGE SCALE GENOMIC DNA]</scope>
    <source>
        <tissue evidence="2">Taproot</tissue>
    </source>
</reference>
<proteinExistence type="predicted"/>
<dbReference type="PANTHER" id="PTHR10972:SF67">
    <property type="entry name" value="OXYSTEROL-BINDING PROTEIN-RELATED PROTEIN 1D"/>
    <property type="match status" value="1"/>
</dbReference>
<accession>A0A0J8B8S7</accession>
<evidence type="ECO:0000256" key="1">
    <source>
        <dbReference type="SAM" id="MobiDB-lite"/>
    </source>
</evidence>
<dbReference type="Proteomes" id="UP000035740">
    <property type="component" value="Unassembled WGS sequence"/>
</dbReference>
<dbReference type="Gene3D" id="3.10.20.90">
    <property type="entry name" value="Phosphatidylinositol 3-kinase Catalytic Subunit, Chain A, domain 1"/>
    <property type="match status" value="1"/>
</dbReference>
<dbReference type="GO" id="GO:0005829">
    <property type="term" value="C:cytosol"/>
    <property type="evidence" value="ECO:0007669"/>
    <property type="project" value="TreeGrafter"/>
</dbReference>
<dbReference type="OrthoDB" id="1854502at2759"/>
<dbReference type="AlphaFoldDB" id="A0A0J8B8S7"/>
<gene>
    <name evidence="2" type="ORF">BVRB_000830</name>
</gene>
<dbReference type="InterPro" id="IPR000648">
    <property type="entry name" value="Oxysterol-bd"/>
</dbReference>
<evidence type="ECO:0000313" key="3">
    <source>
        <dbReference type="Proteomes" id="UP000035740"/>
    </source>
</evidence>
<dbReference type="PANTHER" id="PTHR10972">
    <property type="entry name" value="OXYSTEROL-BINDING PROTEIN-RELATED"/>
    <property type="match status" value="1"/>
</dbReference>
<dbReference type="InterPro" id="IPR037239">
    <property type="entry name" value="OSBP_sf"/>
</dbReference>
<dbReference type="GO" id="GO:0016020">
    <property type="term" value="C:membrane"/>
    <property type="evidence" value="ECO:0007669"/>
    <property type="project" value="TreeGrafter"/>
</dbReference>
<evidence type="ECO:0000313" key="2">
    <source>
        <dbReference type="EMBL" id="KMS96237.1"/>
    </source>
</evidence>
<organism evidence="2 3">
    <name type="scientific">Beta vulgaris subsp. vulgaris</name>
    <name type="common">Beet</name>
    <dbReference type="NCBI Taxonomy" id="3555"/>
    <lineage>
        <taxon>Eukaryota</taxon>
        <taxon>Viridiplantae</taxon>
        <taxon>Streptophyta</taxon>
        <taxon>Embryophyta</taxon>
        <taxon>Tracheophyta</taxon>
        <taxon>Spermatophyta</taxon>
        <taxon>Magnoliopsida</taxon>
        <taxon>eudicotyledons</taxon>
        <taxon>Gunneridae</taxon>
        <taxon>Pentapetalae</taxon>
        <taxon>Caryophyllales</taxon>
        <taxon>Chenopodiaceae</taxon>
        <taxon>Betoideae</taxon>
        <taxon>Beta</taxon>
    </lineage>
</organism>
<keyword evidence="3" id="KW-1185">Reference proteome</keyword>
<dbReference type="GO" id="GO:0032934">
    <property type="term" value="F:sterol binding"/>
    <property type="evidence" value="ECO:0007669"/>
    <property type="project" value="TreeGrafter"/>
</dbReference>
<sequence>MSIESQSDSECSHENSNNVAEIESGSSFGSEFSKSAIEEDRAESININVKGGGVDDLGAVYDMCVTKKFSYEYVDYARRAGVELGDLWLEYRTKYLSPNDTPLKCKMHGNDVVLAYLKRDKYATKTGYNLTPFAISLNELIPGLGEKLTPTDSRLRPDQRHLENGEYELANADEVRVEQLQRQVPIA</sequence>
<dbReference type="Pfam" id="PF01237">
    <property type="entry name" value="Oxysterol_BP"/>
    <property type="match status" value="1"/>
</dbReference>
<dbReference type="EMBL" id="KQ090398">
    <property type="protein sequence ID" value="KMS96237.1"/>
    <property type="molecule type" value="Genomic_DNA"/>
</dbReference>
<feature type="region of interest" description="Disordered" evidence="1">
    <location>
        <begin position="1"/>
        <end position="30"/>
    </location>
</feature>
<feature type="compositionally biased region" description="Polar residues" evidence="1">
    <location>
        <begin position="1"/>
        <end position="19"/>
    </location>
</feature>
<dbReference type="SUPFAM" id="SSF144000">
    <property type="entry name" value="Oxysterol-binding protein-like"/>
    <property type="match status" value="1"/>
</dbReference>
<dbReference type="Gramene" id="KMS96237">
    <property type="protein sequence ID" value="KMS96237"/>
    <property type="gene ID" value="BVRB_000830"/>
</dbReference>